<dbReference type="Proteomes" id="UP000675880">
    <property type="component" value="Unassembled WGS sequence"/>
</dbReference>
<evidence type="ECO:0000313" key="2">
    <source>
        <dbReference type="EMBL" id="CAE6768304.1"/>
    </source>
</evidence>
<dbReference type="Gene3D" id="1.20.120.330">
    <property type="entry name" value="Nucleotidyltransferases domain 2"/>
    <property type="match status" value="1"/>
</dbReference>
<dbReference type="SMART" id="SM00748">
    <property type="entry name" value="HEPN"/>
    <property type="match status" value="1"/>
</dbReference>
<name>A0ABM8RRR8_9BACT</name>
<reference evidence="2 3" key="1">
    <citation type="submission" date="2021-02" db="EMBL/GenBank/DDBJ databases">
        <authorList>
            <person name="Han P."/>
        </authorList>
    </citation>
    <scope>NUCLEOTIDE SEQUENCE [LARGE SCALE GENOMIC DNA]</scope>
    <source>
        <strain evidence="2">Candidatus Nitrospira sp. ZN2</strain>
    </source>
</reference>
<protein>
    <submittedName>
        <fullName evidence="2">HEPN domain-containing nucleotidyltransferase</fullName>
    </submittedName>
</protein>
<sequence>MNRAESNFEAWLRKAEHDLLNIENNLVAKDIPWDTVCFHAQQVAEKVLKAFLVHHGYDLSKTHDLVALLAQCVACDEGLAVLESDCRKLTSYGVAARYPDDLFEPEEADGRDVVAAAHRVRTKILLLLPRNR</sequence>
<evidence type="ECO:0000313" key="3">
    <source>
        <dbReference type="Proteomes" id="UP000675880"/>
    </source>
</evidence>
<keyword evidence="3" id="KW-1185">Reference proteome</keyword>
<accession>A0ABM8RRR8</accession>
<dbReference type="RefSeq" id="WP_213043018.1">
    <property type="nucleotide sequence ID" value="NZ_CAJNBJ010000017.1"/>
</dbReference>
<evidence type="ECO:0000259" key="1">
    <source>
        <dbReference type="PROSITE" id="PS50910"/>
    </source>
</evidence>
<dbReference type="EMBL" id="CAJNBJ010000017">
    <property type="protein sequence ID" value="CAE6768304.1"/>
    <property type="molecule type" value="Genomic_DNA"/>
</dbReference>
<dbReference type="SUPFAM" id="SSF81593">
    <property type="entry name" value="Nucleotidyltransferase substrate binding subunit/domain"/>
    <property type="match status" value="1"/>
</dbReference>
<dbReference type="InterPro" id="IPR007842">
    <property type="entry name" value="HEPN_dom"/>
</dbReference>
<comment type="caution">
    <text evidence="2">The sequence shown here is derived from an EMBL/GenBank/DDBJ whole genome shotgun (WGS) entry which is preliminary data.</text>
</comment>
<dbReference type="PROSITE" id="PS50910">
    <property type="entry name" value="HEPN"/>
    <property type="match status" value="1"/>
</dbReference>
<organism evidence="2 3">
    <name type="scientific">Nitrospira defluvii</name>
    <dbReference type="NCBI Taxonomy" id="330214"/>
    <lineage>
        <taxon>Bacteria</taxon>
        <taxon>Pseudomonadati</taxon>
        <taxon>Nitrospirota</taxon>
        <taxon>Nitrospiria</taxon>
        <taxon>Nitrospirales</taxon>
        <taxon>Nitrospiraceae</taxon>
        <taxon>Nitrospira</taxon>
    </lineage>
</organism>
<feature type="domain" description="HEPN" evidence="1">
    <location>
        <begin position="14"/>
        <end position="120"/>
    </location>
</feature>
<gene>
    <name evidence="2" type="ORF">NSPZN2_40151</name>
</gene>
<dbReference type="Pfam" id="PF05168">
    <property type="entry name" value="HEPN"/>
    <property type="match status" value="1"/>
</dbReference>
<proteinExistence type="predicted"/>